<proteinExistence type="predicted"/>
<evidence type="ECO:0000313" key="2">
    <source>
        <dbReference type="Proteomes" id="UP000509418"/>
    </source>
</evidence>
<evidence type="ECO:0000313" key="1">
    <source>
        <dbReference type="EMBL" id="QKZ24331.1"/>
    </source>
</evidence>
<dbReference type="AlphaFoldDB" id="A0A7H8TLE8"/>
<keyword evidence="2" id="KW-1185">Reference proteome</keyword>
<reference evidence="1 2" key="1">
    <citation type="submission" date="2020-06" db="EMBL/GenBank/DDBJ databases">
        <title>Genome mining for natural products.</title>
        <authorList>
            <person name="Zhang B."/>
            <person name="Shi J."/>
            <person name="Ge H."/>
        </authorList>
    </citation>
    <scope>NUCLEOTIDE SEQUENCE [LARGE SCALE GENOMIC DNA]</scope>
    <source>
        <strain evidence="1 2">NA02069</strain>
    </source>
</reference>
<organism evidence="1 2">
    <name type="scientific">Streptomyces chartreusis</name>
    <dbReference type="NCBI Taxonomy" id="1969"/>
    <lineage>
        <taxon>Bacteria</taxon>
        <taxon>Bacillati</taxon>
        <taxon>Actinomycetota</taxon>
        <taxon>Actinomycetes</taxon>
        <taxon>Kitasatosporales</taxon>
        <taxon>Streptomycetaceae</taxon>
        <taxon>Streptomyces</taxon>
    </lineage>
</organism>
<dbReference type="Proteomes" id="UP000509418">
    <property type="component" value="Chromosome"/>
</dbReference>
<accession>A0A7H8TLE8</accession>
<protein>
    <submittedName>
        <fullName evidence="1">Uncharacterized protein</fullName>
    </submittedName>
</protein>
<gene>
    <name evidence="1" type="ORF">HUT05_47540</name>
</gene>
<dbReference type="RefSeq" id="WP_176578851.1">
    <property type="nucleotide sequence ID" value="NZ_CBDRGH010000038.1"/>
</dbReference>
<dbReference type="EMBL" id="CP056041">
    <property type="protein sequence ID" value="QKZ24331.1"/>
    <property type="molecule type" value="Genomic_DNA"/>
</dbReference>
<name>A0A7H8TLE8_STRCX</name>
<sequence length="52" mass="5675">MEPGFKLAISNDASDAFPYSTLRHDGQGDAIRLDQVAVDFSPDSNLHRNGVE</sequence>